<gene>
    <name evidence="2" type="ORF">PU648_57710</name>
</gene>
<evidence type="ECO:0000313" key="3">
    <source>
        <dbReference type="Proteomes" id="UP001257627"/>
    </source>
</evidence>
<keyword evidence="3" id="KW-1185">Reference proteome</keyword>
<protein>
    <submittedName>
        <fullName evidence="2">Uncharacterized protein</fullName>
    </submittedName>
</protein>
<organism evidence="2 3">
    <name type="scientific">Streptomyces mirabilis</name>
    <dbReference type="NCBI Taxonomy" id="68239"/>
    <lineage>
        <taxon>Bacteria</taxon>
        <taxon>Bacillati</taxon>
        <taxon>Actinomycetota</taxon>
        <taxon>Actinomycetes</taxon>
        <taxon>Kitasatosporales</taxon>
        <taxon>Streptomycetaceae</taxon>
        <taxon>Streptomyces</taxon>
    </lineage>
</organism>
<dbReference type="EMBL" id="JARAKF010000005">
    <property type="protein sequence ID" value="MDU9001688.1"/>
    <property type="molecule type" value="Genomic_DNA"/>
</dbReference>
<proteinExistence type="predicted"/>
<sequence length="165" mass="17097">MLSEAMTALAAAGGTALVQAAGTDAWTEFRQQVARWFGRGNPQRENAAVGRLDQTAVLLETAGPTEVERVRLGQVAAWQARIEDLLESLDGTEQGQAAEELRALLAQHASQGEGSAGQGGLAVGGDYGSVAAGVVHGNVTLGRPADGHTSPGPENDPDDDWPRES</sequence>
<dbReference type="RefSeq" id="WP_316738619.1">
    <property type="nucleotide sequence ID" value="NZ_JARAKF010000005.1"/>
</dbReference>
<keyword evidence="2" id="KW-0614">Plasmid</keyword>
<reference evidence="2 3" key="1">
    <citation type="submission" date="2023-02" db="EMBL/GenBank/DDBJ databases">
        <authorList>
            <person name="Maleckis M."/>
        </authorList>
    </citation>
    <scope>NUCLEOTIDE SEQUENCE [LARGE SCALE GENOMIC DNA]</scope>
    <source>
        <strain evidence="2 3">P8-A2</strain>
        <plasmid evidence="2">unnamed3</plasmid>
    </source>
</reference>
<dbReference type="Proteomes" id="UP001257627">
    <property type="component" value="Unassembled WGS sequence"/>
</dbReference>
<comment type="caution">
    <text evidence="2">The sequence shown here is derived from an EMBL/GenBank/DDBJ whole genome shotgun (WGS) entry which is preliminary data.</text>
</comment>
<name>A0ABU3V6A1_9ACTN</name>
<evidence type="ECO:0000313" key="2">
    <source>
        <dbReference type="EMBL" id="MDU9001688.1"/>
    </source>
</evidence>
<accession>A0ABU3V6A1</accession>
<evidence type="ECO:0000256" key="1">
    <source>
        <dbReference type="SAM" id="MobiDB-lite"/>
    </source>
</evidence>
<geneLocation type="plasmid" evidence="2">
    <name>unnamed3</name>
</geneLocation>
<feature type="region of interest" description="Disordered" evidence="1">
    <location>
        <begin position="139"/>
        <end position="165"/>
    </location>
</feature>